<dbReference type="InterPro" id="IPR013087">
    <property type="entry name" value="Znf_C2H2_type"/>
</dbReference>
<dbReference type="SMART" id="SM00355">
    <property type="entry name" value="ZnF_C2H2"/>
    <property type="match status" value="2"/>
</dbReference>
<dbReference type="AlphaFoldDB" id="A0A4Q4SA52"/>
<evidence type="ECO:0000259" key="3">
    <source>
        <dbReference type="PROSITE" id="PS50157"/>
    </source>
</evidence>
<dbReference type="GO" id="GO:0008270">
    <property type="term" value="F:zinc ion binding"/>
    <property type="evidence" value="ECO:0007669"/>
    <property type="project" value="UniProtKB-KW"/>
</dbReference>
<evidence type="ECO:0000313" key="4">
    <source>
        <dbReference type="EMBL" id="RYO67144.1"/>
    </source>
</evidence>
<keyword evidence="1 2" id="KW-0862">Zinc</keyword>
<gene>
    <name evidence="4" type="ORF">AA0113_g4827</name>
</gene>
<dbReference type="PROSITE" id="PS00028">
    <property type="entry name" value="ZINC_FINGER_C2H2_1"/>
    <property type="match status" value="2"/>
</dbReference>
<name>A0A4Q4SA52_9PLEO</name>
<reference evidence="5" key="1">
    <citation type="journal article" date="2019" name="bioRxiv">
        <title>Genomics, evolutionary history and diagnostics of the Alternaria alternata species group including apple and Asian pear pathotypes.</title>
        <authorList>
            <person name="Armitage A.D."/>
            <person name="Cockerton H.M."/>
            <person name="Sreenivasaprasad S."/>
            <person name="Woodhall J.W."/>
            <person name="Lane C.R."/>
            <person name="Harrison R.J."/>
            <person name="Clarkson J.P."/>
        </authorList>
    </citation>
    <scope>NUCLEOTIDE SEQUENCE [LARGE SCALE GENOMIC DNA]</scope>
    <source>
        <strain evidence="5">RGR 97.0016</strain>
    </source>
</reference>
<protein>
    <recommendedName>
        <fullName evidence="3">C2H2-type domain-containing protein</fullName>
    </recommendedName>
</protein>
<keyword evidence="1 2" id="KW-0863">Zinc-finger</keyword>
<proteinExistence type="predicted"/>
<dbReference type="SUPFAM" id="SSF57667">
    <property type="entry name" value="beta-beta-alpha zinc fingers"/>
    <property type="match status" value="1"/>
</dbReference>
<evidence type="ECO:0000313" key="5">
    <source>
        <dbReference type="Proteomes" id="UP000293823"/>
    </source>
</evidence>
<feature type="domain" description="C2H2-type" evidence="3">
    <location>
        <begin position="340"/>
        <end position="369"/>
    </location>
</feature>
<organism evidence="4 5">
    <name type="scientific">Alternaria arborescens</name>
    <dbReference type="NCBI Taxonomy" id="156630"/>
    <lineage>
        <taxon>Eukaryota</taxon>
        <taxon>Fungi</taxon>
        <taxon>Dikarya</taxon>
        <taxon>Ascomycota</taxon>
        <taxon>Pezizomycotina</taxon>
        <taxon>Dothideomycetes</taxon>
        <taxon>Pleosporomycetidae</taxon>
        <taxon>Pleosporales</taxon>
        <taxon>Pleosporineae</taxon>
        <taxon>Pleosporaceae</taxon>
        <taxon>Alternaria</taxon>
        <taxon>Alternaria sect. Alternaria</taxon>
    </lineage>
</organism>
<evidence type="ECO:0000256" key="2">
    <source>
        <dbReference type="PROSITE-ProRule" id="PRU00042"/>
    </source>
</evidence>
<evidence type="ECO:0000256" key="1">
    <source>
        <dbReference type="ARBA" id="ARBA00022771"/>
    </source>
</evidence>
<dbReference type="OrthoDB" id="3945684at2759"/>
<dbReference type="EMBL" id="PEJP01000016">
    <property type="protein sequence ID" value="RYO67144.1"/>
    <property type="molecule type" value="Genomic_DNA"/>
</dbReference>
<comment type="caution">
    <text evidence="4">The sequence shown here is derived from an EMBL/GenBank/DDBJ whole genome shotgun (WGS) entry which is preliminary data.</text>
</comment>
<dbReference type="Proteomes" id="UP000293823">
    <property type="component" value="Unassembled WGS sequence"/>
</dbReference>
<dbReference type="InterPro" id="IPR036236">
    <property type="entry name" value="Znf_C2H2_sf"/>
</dbReference>
<keyword evidence="5" id="KW-1185">Reference proteome</keyword>
<sequence length="415" mass="46801">MANQSKIDPVDFGSYVNELLWKVLQLGLPEWYVHPIYKVLYPTETSFQEACTSIPLTFADGLLEMVNAASPPSLGDLKSLAAAPAPKALSKTWAVYLHVYELEGREPRIYVGSATNADYGAQERLSHYEKQVPSMLPRFVKHAVAQGFVKTHTTLLCWYDMPPMGLVTRARQRFLSLEGLFQMLFYSSTVYQLDGIWHPIMPWSRDDACWLPLNGQIALREHCRGDTETSPEALAVIAQNRAARKHARHKERSLASIRRNRHKWHVWSKTYFTKVRKARKIACDVCNTVFNQQYFKDIHMKSAKHKKNVATIANGGIVTRGAQAARSKRLRDANKASQRYPCHTCVHFFGEAYTLRRHLTLPSHAAAAAAADEAIEDVDSEHAIDDVDSECDSDCGSDFLSDIDSDTLSELGLEF</sequence>
<dbReference type="PROSITE" id="PS50157">
    <property type="entry name" value="ZINC_FINGER_C2H2_2"/>
    <property type="match status" value="1"/>
</dbReference>
<dbReference type="SMART" id="SM00451">
    <property type="entry name" value="ZnF_U1"/>
    <property type="match status" value="1"/>
</dbReference>
<dbReference type="InterPro" id="IPR003604">
    <property type="entry name" value="Matrin/U1-like-C_Znf_C2H2"/>
</dbReference>
<dbReference type="GO" id="GO:0003676">
    <property type="term" value="F:nucleic acid binding"/>
    <property type="evidence" value="ECO:0007669"/>
    <property type="project" value="InterPro"/>
</dbReference>
<accession>A0A4Q4SA52</accession>
<keyword evidence="1 2" id="KW-0479">Metal-binding</keyword>